<organism evidence="1 2">
    <name type="scientific">Vibrio nigripulchritudo SOn1</name>
    <dbReference type="NCBI Taxonomy" id="1238450"/>
    <lineage>
        <taxon>Bacteria</taxon>
        <taxon>Pseudomonadati</taxon>
        <taxon>Pseudomonadota</taxon>
        <taxon>Gammaproteobacteria</taxon>
        <taxon>Vibrionales</taxon>
        <taxon>Vibrionaceae</taxon>
        <taxon>Vibrio</taxon>
    </lineage>
</organism>
<protein>
    <recommendedName>
        <fullName evidence="3">Transposase</fullName>
    </recommendedName>
</protein>
<name>A0AAV2VP45_9VIBR</name>
<evidence type="ECO:0000313" key="2">
    <source>
        <dbReference type="Proteomes" id="UP000018211"/>
    </source>
</evidence>
<evidence type="ECO:0000313" key="1">
    <source>
        <dbReference type="EMBL" id="CCO46233.1"/>
    </source>
</evidence>
<dbReference type="Proteomes" id="UP000018211">
    <property type="component" value="Unassembled WGS sequence"/>
</dbReference>
<gene>
    <name evidence="1" type="ORF">VIBNISOn1_1720033</name>
</gene>
<comment type="caution">
    <text evidence="1">The sequence shown here is derived from an EMBL/GenBank/DDBJ whole genome shotgun (WGS) entry which is preliminary data.</text>
</comment>
<dbReference type="AlphaFoldDB" id="A0AAV2VP45"/>
<evidence type="ECO:0008006" key="3">
    <source>
        <dbReference type="Google" id="ProtNLM"/>
    </source>
</evidence>
<reference evidence="1 2" key="1">
    <citation type="journal article" date="2013" name="ISME J.">
        <title>Comparative genomics of pathogenic lineages of Vibrio nigripulchritudo identifies virulence-associated traits.</title>
        <authorList>
            <person name="Goudenege D."/>
            <person name="Labreuche Y."/>
            <person name="Krin E."/>
            <person name="Ansquer D."/>
            <person name="Mangenot S."/>
            <person name="Calteau A."/>
            <person name="Medigue C."/>
            <person name="Mazel D."/>
            <person name="Polz M.F."/>
            <person name="Le Roux F."/>
        </authorList>
    </citation>
    <scope>NUCLEOTIDE SEQUENCE [LARGE SCALE GENOMIC DNA]</scope>
    <source>
        <strain evidence="1 2">SOn1</strain>
    </source>
</reference>
<accession>A0AAV2VP45</accession>
<sequence length="43" mass="5042">MIVSLFVSVKVHNKNKTLRKDQRSWLWTTINTTSKSRQPIVSL</sequence>
<proteinExistence type="predicted"/>
<dbReference type="EMBL" id="CAOF01000082">
    <property type="protein sequence ID" value="CCO46233.1"/>
    <property type="molecule type" value="Genomic_DNA"/>
</dbReference>